<dbReference type="GO" id="GO:0005634">
    <property type="term" value="C:nucleus"/>
    <property type="evidence" value="ECO:0007669"/>
    <property type="project" value="UniProtKB-SubCell"/>
</dbReference>
<dbReference type="GO" id="GO:0008270">
    <property type="term" value="F:zinc ion binding"/>
    <property type="evidence" value="ECO:0007669"/>
    <property type="project" value="UniProtKB-KW"/>
</dbReference>
<dbReference type="Gene3D" id="1.25.40.820">
    <property type="match status" value="1"/>
</dbReference>
<evidence type="ECO:0000256" key="8">
    <source>
        <dbReference type="ARBA" id="ARBA00023242"/>
    </source>
</evidence>
<dbReference type="PANTHER" id="PTHR14732:SF0">
    <property type="entry name" value="RNA POLYMERASE II SUBUNIT B1 CTD PHOSPHATASE RPAP2-RELATED"/>
    <property type="match status" value="1"/>
</dbReference>
<comment type="similarity">
    <text evidence="2 11 12">Belongs to the RPAP2 family.</text>
</comment>
<dbReference type="EMBL" id="BMAT01003204">
    <property type="protein sequence ID" value="GFS21705.1"/>
    <property type="molecule type" value="Genomic_DNA"/>
</dbReference>
<dbReference type="EC" id="3.1.3.16" evidence="12"/>
<evidence type="ECO:0000256" key="12">
    <source>
        <dbReference type="RuleBase" id="RU367080"/>
    </source>
</evidence>
<proteinExistence type="inferred from homology"/>
<evidence type="ECO:0000313" key="15">
    <source>
        <dbReference type="Proteomes" id="UP000762676"/>
    </source>
</evidence>
<comment type="catalytic activity">
    <reaction evidence="9 12">
        <text>O-phospho-L-seryl-[protein] + H2O = L-seryl-[protein] + phosphate</text>
        <dbReference type="Rhea" id="RHEA:20629"/>
        <dbReference type="Rhea" id="RHEA-COMP:9863"/>
        <dbReference type="Rhea" id="RHEA-COMP:11604"/>
        <dbReference type="ChEBI" id="CHEBI:15377"/>
        <dbReference type="ChEBI" id="CHEBI:29999"/>
        <dbReference type="ChEBI" id="CHEBI:43474"/>
        <dbReference type="ChEBI" id="CHEBI:83421"/>
        <dbReference type="EC" id="3.1.3.16"/>
    </reaction>
</comment>
<protein>
    <recommendedName>
        <fullName evidence="12">RNA polymerase II subunit B1 CTD phosphatase RPAP2 homolog</fullName>
        <ecNumber evidence="12">3.1.3.16</ecNumber>
    </recommendedName>
</protein>
<dbReference type="InterPro" id="IPR007308">
    <property type="entry name" value="Rtr1/RPAP2_dom"/>
</dbReference>
<organism evidence="14 15">
    <name type="scientific">Elysia marginata</name>
    <dbReference type="NCBI Taxonomy" id="1093978"/>
    <lineage>
        <taxon>Eukaryota</taxon>
        <taxon>Metazoa</taxon>
        <taxon>Spiralia</taxon>
        <taxon>Lophotrochozoa</taxon>
        <taxon>Mollusca</taxon>
        <taxon>Gastropoda</taxon>
        <taxon>Heterobranchia</taxon>
        <taxon>Euthyneura</taxon>
        <taxon>Panpulmonata</taxon>
        <taxon>Sacoglossa</taxon>
        <taxon>Placobranchoidea</taxon>
        <taxon>Plakobranchidae</taxon>
        <taxon>Elysia</taxon>
    </lineage>
</organism>
<keyword evidence="8 12" id="KW-0539">Nucleus</keyword>
<sequence>MSNFVTVCGPALSVELKLIDSASDVTRLVIEIGTFLTDALMGPVQSTPNKKYHVSTKTNKVYEISERKNFCSNQCFKASRHFLAQIPDSPLWMRDKEQLPTINLLEHDSINFKDLRINRFVVNFSLPDVLMPLNLCIQDVSGPMRELVQTCRLEKDNIVLRPGEWTLATLLILKMLASRYPLIQSAFTSDLAVRHFSAVLSRLGHDFTDVQTNVQDILDVSKTL</sequence>
<evidence type="ECO:0000313" key="14">
    <source>
        <dbReference type="EMBL" id="GFS21705.1"/>
    </source>
</evidence>
<evidence type="ECO:0000256" key="3">
    <source>
        <dbReference type="ARBA" id="ARBA00022723"/>
    </source>
</evidence>
<reference evidence="14 15" key="1">
    <citation type="journal article" date="2021" name="Elife">
        <title>Chloroplast acquisition without the gene transfer in kleptoplastic sea slugs, Plakobranchus ocellatus.</title>
        <authorList>
            <person name="Maeda T."/>
            <person name="Takahashi S."/>
            <person name="Yoshida T."/>
            <person name="Shimamura S."/>
            <person name="Takaki Y."/>
            <person name="Nagai Y."/>
            <person name="Toyoda A."/>
            <person name="Suzuki Y."/>
            <person name="Arimoto A."/>
            <person name="Ishii H."/>
            <person name="Satoh N."/>
            <person name="Nishiyama T."/>
            <person name="Hasebe M."/>
            <person name="Maruyama T."/>
            <person name="Minagawa J."/>
            <person name="Obokata J."/>
            <person name="Shigenobu S."/>
        </authorList>
    </citation>
    <scope>NUCLEOTIDE SEQUENCE [LARGE SCALE GENOMIC DNA]</scope>
</reference>
<evidence type="ECO:0000256" key="1">
    <source>
        <dbReference type="ARBA" id="ARBA00004123"/>
    </source>
</evidence>
<evidence type="ECO:0000256" key="9">
    <source>
        <dbReference type="ARBA" id="ARBA00047761"/>
    </source>
</evidence>
<dbReference type="PANTHER" id="PTHR14732">
    <property type="entry name" value="RNA POLYMERASE II SUBUNIT B1 CTD PHOSPHATASE RPAP2-RELATED"/>
    <property type="match status" value="1"/>
</dbReference>
<evidence type="ECO:0000259" key="13">
    <source>
        <dbReference type="PROSITE" id="PS51479"/>
    </source>
</evidence>
<evidence type="ECO:0000256" key="11">
    <source>
        <dbReference type="PROSITE-ProRule" id="PRU00812"/>
    </source>
</evidence>
<dbReference type="GO" id="GO:0043175">
    <property type="term" value="F:RNA polymerase core enzyme binding"/>
    <property type="evidence" value="ECO:0007669"/>
    <property type="project" value="UniProtKB-UniRule"/>
</dbReference>
<feature type="domain" description="RTR1-type" evidence="13">
    <location>
        <begin position="1"/>
        <end position="95"/>
    </location>
</feature>
<dbReference type="InterPro" id="IPR038534">
    <property type="entry name" value="Rtr1/RPAP2_sf"/>
</dbReference>
<evidence type="ECO:0000256" key="10">
    <source>
        <dbReference type="ARBA" id="ARBA00048336"/>
    </source>
</evidence>
<keyword evidence="5 12" id="KW-0378">Hydrolase</keyword>
<dbReference type="GO" id="GO:0008420">
    <property type="term" value="F:RNA polymerase II CTD heptapeptide repeat phosphatase activity"/>
    <property type="evidence" value="ECO:0007669"/>
    <property type="project" value="UniProtKB-UniRule"/>
</dbReference>
<evidence type="ECO:0000256" key="5">
    <source>
        <dbReference type="ARBA" id="ARBA00022801"/>
    </source>
</evidence>
<dbReference type="Pfam" id="PF04181">
    <property type="entry name" value="RPAP2_Rtr1"/>
    <property type="match status" value="1"/>
</dbReference>
<dbReference type="AlphaFoldDB" id="A0AAV4JH44"/>
<keyword evidence="4 12" id="KW-0863">Zinc-finger</keyword>
<comment type="subcellular location">
    <subcellularLocation>
        <location evidence="1 12">Nucleus</location>
    </subcellularLocation>
</comment>
<name>A0AAV4JH44_9GAST</name>
<keyword evidence="15" id="KW-1185">Reference proteome</keyword>
<comment type="function">
    <text evidence="12">Putative RNA polymerase II subunit B1 C-terminal domain (CTD) phosphatase involved in RNA polymerase II transcription regulation.</text>
</comment>
<keyword evidence="3 12" id="KW-0479">Metal-binding</keyword>
<comment type="catalytic activity">
    <reaction evidence="10 12">
        <text>O-phospho-L-threonyl-[protein] + H2O = L-threonyl-[protein] + phosphate</text>
        <dbReference type="Rhea" id="RHEA:47004"/>
        <dbReference type="Rhea" id="RHEA-COMP:11060"/>
        <dbReference type="Rhea" id="RHEA-COMP:11605"/>
        <dbReference type="ChEBI" id="CHEBI:15377"/>
        <dbReference type="ChEBI" id="CHEBI:30013"/>
        <dbReference type="ChEBI" id="CHEBI:43474"/>
        <dbReference type="ChEBI" id="CHEBI:61977"/>
        <dbReference type="EC" id="3.1.3.16"/>
    </reaction>
</comment>
<evidence type="ECO:0000256" key="7">
    <source>
        <dbReference type="ARBA" id="ARBA00022912"/>
    </source>
</evidence>
<evidence type="ECO:0000256" key="6">
    <source>
        <dbReference type="ARBA" id="ARBA00022833"/>
    </source>
</evidence>
<keyword evidence="6 12" id="KW-0862">Zinc</keyword>
<comment type="caution">
    <text evidence="14">The sequence shown here is derived from an EMBL/GenBank/DDBJ whole genome shotgun (WGS) entry which is preliminary data.</text>
</comment>
<dbReference type="PROSITE" id="PS51479">
    <property type="entry name" value="ZF_RTR1"/>
    <property type="match status" value="1"/>
</dbReference>
<keyword evidence="7 12" id="KW-0904">Protein phosphatase</keyword>
<gene>
    <name evidence="14" type="ORF">ElyMa_001599500</name>
</gene>
<accession>A0AAV4JH44</accession>
<dbReference type="GO" id="GO:0005737">
    <property type="term" value="C:cytoplasm"/>
    <property type="evidence" value="ECO:0007669"/>
    <property type="project" value="TreeGrafter"/>
</dbReference>
<dbReference type="Proteomes" id="UP000762676">
    <property type="component" value="Unassembled WGS sequence"/>
</dbReference>
<evidence type="ECO:0000256" key="4">
    <source>
        <dbReference type="ARBA" id="ARBA00022771"/>
    </source>
</evidence>
<dbReference type="InterPro" id="IPR039693">
    <property type="entry name" value="Rtr1/RPAP2"/>
</dbReference>
<evidence type="ECO:0000256" key="2">
    <source>
        <dbReference type="ARBA" id="ARBA00005676"/>
    </source>
</evidence>